<comment type="caution">
    <text evidence="8">The sequence shown here is derived from an EMBL/GenBank/DDBJ whole genome shotgun (WGS) entry which is preliminary data.</text>
</comment>
<keyword evidence="3" id="KW-0175">Coiled coil</keyword>
<gene>
    <name evidence="8" type="ORF">RF819_20545</name>
</gene>
<evidence type="ECO:0000256" key="3">
    <source>
        <dbReference type="ARBA" id="ARBA00023054"/>
    </source>
</evidence>
<dbReference type="Proteomes" id="UP000190750">
    <property type="component" value="Unassembled WGS sequence"/>
</dbReference>
<dbReference type="InterPro" id="IPR003481">
    <property type="entry name" value="FliD_N"/>
</dbReference>
<sequence length="471" mass="47759">MAISSTGVGSGLDVKSIVSQLVAIERQPLVALQTTATKYQTQLSVYGKIKSQVAALGDAAAVLASKSGWNAQKATSSNAAAVNVTAGSTAVSTAMSVKVSQLAQVQAVTSTGVTTGSAVGATGTLSIQLGTWSGSSFTAGSTSAASVTVSATDSVSVIAAAINSANAGVTASVLNDGTSERLVVRSKSTGAASGFSITPTGGNAALSAYGFTDSTVTAPSSSGMFMGQSGQDASLEVNGVALTSSTNAMTNVMPGVSLQLLQTTASAVDIAVTQDLDAVQKNIQTFVDAYNALNQTIADATKYVAATKTGGPLQGDSTTLGLQTALRSMLGSNSTGSSFSNLSEIGLERQKDGSLTINATKLNAAKLDMTNLQNLFTTNNSDASTNGFGLKVRDFARGMVAFDGGVTAKSAAIQGAIDRNSDDQDKVEARASTVEAQLLRQYSALDRQMVQWNALSSYMSSQISQWNKSTG</sequence>
<dbReference type="AlphaFoldDB" id="A0A1T1AYY0"/>
<feature type="domain" description="Flagellar hook-associated protein 2 N-terminal" evidence="6">
    <location>
        <begin position="10"/>
        <end position="106"/>
    </location>
</feature>
<dbReference type="Pfam" id="PF02465">
    <property type="entry name" value="FliD_N"/>
    <property type="match status" value="1"/>
</dbReference>
<dbReference type="RefSeq" id="WP_143541784.1">
    <property type="nucleotide sequence ID" value="NZ_MTJN01000002.1"/>
</dbReference>
<evidence type="ECO:0000259" key="7">
    <source>
        <dbReference type="Pfam" id="PF07195"/>
    </source>
</evidence>
<dbReference type="InterPro" id="IPR010809">
    <property type="entry name" value="FliD_C"/>
</dbReference>
<dbReference type="GO" id="GO:0005576">
    <property type="term" value="C:extracellular region"/>
    <property type="evidence" value="ECO:0007669"/>
    <property type="project" value="UniProtKB-SubCell"/>
</dbReference>
<dbReference type="PANTHER" id="PTHR30288:SF0">
    <property type="entry name" value="FLAGELLAR HOOK-ASSOCIATED PROTEIN 2"/>
    <property type="match status" value="1"/>
</dbReference>
<keyword evidence="9" id="KW-1185">Reference proteome</keyword>
<proteinExistence type="inferred from homology"/>
<evidence type="ECO:0000256" key="2">
    <source>
        <dbReference type="ARBA" id="ARBA00011255"/>
    </source>
</evidence>
<evidence type="ECO:0000313" key="9">
    <source>
        <dbReference type="Proteomes" id="UP000190750"/>
    </source>
</evidence>
<feature type="domain" description="Flagellar hook-associated protein 2 C-terminal" evidence="7">
    <location>
        <begin position="230"/>
        <end position="453"/>
    </location>
</feature>
<comment type="subcellular location">
    <subcellularLocation>
        <location evidence="5">Secreted</location>
    </subcellularLocation>
    <subcellularLocation>
        <location evidence="5">Bacterial flagellum</location>
    </subcellularLocation>
</comment>
<keyword evidence="4 5" id="KW-0975">Bacterial flagellum</keyword>
<evidence type="ECO:0000256" key="5">
    <source>
        <dbReference type="RuleBase" id="RU362066"/>
    </source>
</evidence>
<dbReference type="GO" id="GO:0009424">
    <property type="term" value="C:bacterial-type flagellum hook"/>
    <property type="evidence" value="ECO:0007669"/>
    <property type="project" value="UniProtKB-UniRule"/>
</dbReference>
<comment type="subunit">
    <text evidence="2 5">Homopentamer.</text>
</comment>
<name>A0A1T1AYY0_RHOFE</name>
<dbReference type="GO" id="GO:0009421">
    <property type="term" value="C:bacterial-type flagellum filament cap"/>
    <property type="evidence" value="ECO:0007669"/>
    <property type="project" value="InterPro"/>
</dbReference>
<accession>A0A1T1AYY0</accession>
<dbReference type="GO" id="GO:0007155">
    <property type="term" value="P:cell adhesion"/>
    <property type="evidence" value="ECO:0007669"/>
    <property type="project" value="InterPro"/>
</dbReference>
<evidence type="ECO:0000256" key="4">
    <source>
        <dbReference type="ARBA" id="ARBA00023143"/>
    </source>
</evidence>
<evidence type="ECO:0000259" key="6">
    <source>
        <dbReference type="Pfam" id="PF02465"/>
    </source>
</evidence>
<comment type="function">
    <text evidence="5">Required for morphogenesis and for the elongation of the flagellar filament by facilitating polymerization of the flagellin monomers at the tip of growing filament. Forms a capping structure, which prevents flagellin subunits (transported through the central channel of the flagellum) from leaking out without polymerization at the distal end.</text>
</comment>
<reference evidence="8 9" key="1">
    <citation type="submission" date="2017-01" db="EMBL/GenBank/DDBJ databases">
        <title>Genome sequencing of Rhodoferax fermentans JCM 7819.</title>
        <authorList>
            <person name="Kim Y.J."/>
            <person name="Farh M.E.-A."/>
            <person name="Yang D.-C."/>
        </authorList>
    </citation>
    <scope>NUCLEOTIDE SEQUENCE [LARGE SCALE GENOMIC DNA]</scope>
    <source>
        <strain evidence="8 9">JCM 7819</strain>
    </source>
</reference>
<dbReference type="PANTHER" id="PTHR30288">
    <property type="entry name" value="FLAGELLAR CAP/ASSEMBLY PROTEIN FLID"/>
    <property type="match status" value="1"/>
</dbReference>
<comment type="similarity">
    <text evidence="1 5">Belongs to the FliD family.</text>
</comment>
<dbReference type="STRING" id="28066.RF819_20545"/>
<organism evidence="8 9">
    <name type="scientific">Rhodoferax fermentans</name>
    <dbReference type="NCBI Taxonomy" id="28066"/>
    <lineage>
        <taxon>Bacteria</taxon>
        <taxon>Pseudomonadati</taxon>
        <taxon>Pseudomonadota</taxon>
        <taxon>Betaproteobacteria</taxon>
        <taxon>Burkholderiales</taxon>
        <taxon>Comamonadaceae</taxon>
        <taxon>Rhodoferax</taxon>
    </lineage>
</organism>
<evidence type="ECO:0000256" key="1">
    <source>
        <dbReference type="ARBA" id="ARBA00009764"/>
    </source>
</evidence>
<keyword evidence="5" id="KW-0964">Secreted</keyword>
<dbReference type="GO" id="GO:0071973">
    <property type="term" value="P:bacterial-type flagellum-dependent cell motility"/>
    <property type="evidence" value="ECO:0007669"/>
    <property type="project" value="TreeGrafter"/>
</dbReference>
<dbReference type="Pfam" id="PF07195">
    <property type="entry name" value="FliD_C"/>
    <property type="match status" value="1"/>
</dbReference>
<dbReference type="EMBL" id="MTJN01000002">
    <property type="protein sequence ID" value="OOV09336.1"/>
    <property type="molecule type" value="Genomic_DNA"/>
</dbReference>
<evidence type="ECO:0000313" key="8">
    <source>
        <dbReference type="EMBL" id="OOV09336.1"/>
    </source>
</evidence>
<dbReference type="InterPro" id="IPR040026">
    <property type="entry name" value="FliD"/>
</dbReference>
<protein>
    <recommendedName>
        <fullName evidence="5">Flagellar hook-associated protein 2</fullName>
        <shortName evidence="5">HAP2</shortName>
    </recommendedName>
    <alternativeName>
        <fullName evidence="5">Flagellar cap protein</fullName>
    </alternativeName>
</protein>
<dbReference type="OrthoDB" id="9810816at2"/>